<dbReference type="HOGENOM" id="CLU_2638978_0_0_1"/>
<gene>
    <name evidence="1" type="ORF">PIIN_11358</name>
</gene>
<proteinExistence type="predicted"/>
<dbReference type="AlphaFoldDB" id="G4U1D8"/>
<keyword evidence="2" id="KW-1185">Reference proteome</keyword>
<comment type="caution">
    <text evidence="1">The sequence shown here is derived from an EMBL/GenBank/DDBJ whole genome shotgun (WGS) entry which is preliminary data.</text>
</comment>
<dbReference type="EMBL" id="CAFZ01001542">
    <property type="protein sequence ID" value="CCA77381.1"/>
    <property type="molecule type" value="Genomic_DNA"/>
</dbReference>
<sequence length="77" mass="8523">MSLHPPGSSPTNSSQRMAISNQYMPAFCIIQKIPRSIIAFFDGCRKTFGRPDRALGHIPSYDFTPLPLSNLTVTVAR</sequence>
<evidence type="ECO:0000313" key="2">
    <source>
        <dbReference type="Proteomes" id="UP000007148"/>
    </source>
</evidence>
<accession>G4U1D8</accession>
<dbReference type="Proteomes" id="UP000007148">
    <property type="component" value="Unassembled WGS sequence"/>
</dbReference>
<name>G4U1D8_SERID</name>
<organism evidence="1 2">
    <name type="scientific">Serendipita indica (strain DSM 11827)</name>
    <name type="common">Root endophyte fungus</name>
    <name type="synonym">Piriformospora indica</name>
    <dbReference type="NCBI Taxonomy" id="1109443"/>
    <lineage>
        <taxon>Eukaryota</taxon>
        <taxon>Fungi</taxon>
        <taxon>Dikarya</taxon>
        <taxon>Basidiomycota</taxon>
        <taxon>Agaricomycotina</taxon>
        <taxon>Agaricomycetes</taxon>
        <taxon>Sebacinales</taxon>
        <taxon>Serendipitaceae</taxon>
        <taxon>Serendipita</taxon>
    </lineage>
</organism>
<protein>
    <submittedName>
        <fullName evidence="1">Uncharacterized protein</fullName>
    </submittedName>
</protein>
<dbReference type="InParanoid" id="G4U1D8"/>
<reference evidence="1 2" key="1">
    <citation type="journal article" date="2011" name="PLoS Pathog.">
        <title>Endophytic Life Strategies Decoded by Genome and Transcriptome Analyses of the Mutualistic Root Symbiont Piriformospora indica.</title>
        <authorList>
            <person name="Zuccaro A."/>
            <person name="Lahrmann U."/>
            <person name="Guldener U."/>
            <person name="Langen G."/>
            <person name="Pfiffi S."/>
            <person name="Biedenkopf D."/>
            <person name="Wong P."/>
            <person name="Samans B."/>
            <person name="Grimm C."/>
            <person name="Basiewicz M."/>
            <person name="Murat C."/>
            <person name="Martin F."/>
            <person name="Kogel K.H."/>
        </authorList>
    </citation>
    <scope>NUCLEOTIDE SEQUENCE [LARGE SCALE GENOMIC DNA]</scope>
    <source>
        <strain evidence="1 2">DSM 11827</strain>
    </source>
</reference>
<evidence type="ECO:0000313" key="1">
    <source>
        <dbReference type="EMBL" id="CCA77381.1"/>
    </source>
</evidence>